<gene>
    <name evidence="1" type="ORF">HNR67_005206</name>
</gene>
<reference evidence="1 2" key="1">
    <citation type="submission" date="2020-08" db="EMBL/GenBank/DDBJ databases">
        <title>Sequencing the genomes of 1000 actinobacteria strains.</title>
        <authorList>
            <person name="Klenk H.-P."/>
        </authorList>
    </citation>
    <scope>NUCLEOTIDE SEQUENCE [LARGE SCALE GENOMIC DNA]</scope>
    <source>
        <strain evidence="1 2">DSM 44230</strain>
    </source>
</reference>
<sequence length="91" mass="9365">MASAGGLDGIAIGRPAEELELGKSGVHKHFGTKETLQVSTPDTAFVGFWHRVVEPTLTELPGRRAAGQSSRRGCKLPGLRASAAAAAARGA</sequence>
<dbReference type="InterPro" id="IPR009057">
    <property type="entry name" value="Homeodomain-like_sf"/>
</dbReference>
<dbReference type="SUPFAM" id="SSF46689">
    <property type="entry name" value="Homeodomain-like"/>
    <property type="match status" value="1"/>
</dbReference>
<evidence type="ECO:0000313" key="2">
    <source>
        <dbReference type="Proteomes" id="UP000533598"/>
    </source>
</evidence>
<name>A0A7W7FW10_9PSEU</name>
<proteinExistence type="predicted"/>
<dbReference type="Gene3D" id="1.10.10.60">
    <property type="entry name" value="Homeodomain-like"/>
    <property type="match status" value="1"/>
</dbReference>
<dbReference type="EMBL" id="JACHMH010000001">
    <property type="protein sequence ID" value="MBB4679088.1"/>
    <property type="molecule type" value="Genomic_DNA"/>
</dbReference>
<keyword evidence="2" id="KW-1185">Reference proteome</keyword>
<protein>
    <submittedName>
        <fullName evidence="1">Uncharacterized protein</fullName>
    </submittedName>
</protein>
<evidence type="ECO:0000313" key="1">
    <source>
        <dbReference type="EMBL" id="MBB4679088.1"/>
    </source>
</evidence>
<dbReference type="AlphaFoldDB" id="A0A7W7FW10"/>
<dbReference type="RefSeq" id="WP_246492598.1">
    <property type="nucleotide sequence ID" value="NZ_BAAAUI010000048.1"/>
</dbReference>
<dbReference type="Proteomes" id="UP000533598">
    <property type="component" value="Unassembled WGS sequence"/>
</dbReference>
<accession>A0A7W7FW10</accession>
<organism evidence="1 2">
    <name type="scientific">Crossiella cryophila</name>
    <dbReference type="NCBI Taxonomy" id="43355"/>
    <lineage>
        <taxon>Bacteria</taxon>
        <taxon>Bacillati</taxon>
        <taxon>Actinomycetota</taxon>
        <taxon>Actinomycetes</taxon>
        <taxon>Pseudonocardiales</taxon>
        <taxon>Pseudonocardiaceae</taxon>
        <taxon>Crossiella</taxon>
    </lineage>
</organism>
<comment type="caution">
    <text evidence="1">The sequence shown here is derived from an EMBL/GenBank/DDBJ whole genome shotgun (WGS) entry which is preliminary data.</text>
</comment>